<dbReference type="PANTHER" id="PTHR10807:SF128">
    <property type="entry name" value="PHOSPHATIDYLINOSITOL-3,5-BISPHOSPHATE 3-PHOSPHATASE"/>
    <property type="match status" value="1"/>
</dbReference>
<dbReference type="InterPro" id="IPR010569">
    <property type="entry name" value="Myotubularin-like_Pase_dom"/>
</dbReference>
<dbReference type="AlphaFoldDB" id="A0A1V9Z9I0"/>
<protein>
    <submittedName>
        <fullName evidence="9">Myotubularin-related protein 2 isoform X2</fullName>
    </submittedName>
</protein>
<feature type="domain" description="Myotubularin phosphatase" evidence="8">
    <location>
        <begin position="201"/>
        <end position="585"/>
    </location>
</feature>
<evidence type="ECO:0000256" key="1">
    <source>
        <dbReference type="ARBA" id="ARBA00022723"/>
    </source>
</evidence>
<sequence length="710" mass="79704">MDLTCSSVQRNGERCTTAVAQPGATMCAHHERMMRLLAMAPKKTTPSVQPQSVAAAVPQIDESLTFGLPGEVKIASQQCVFEMYPGFQTKGIAGTLVITNYRLRFEPNQSISNQTPPMLYVAATRGMPIATVAKLLYPQSNNGAAAVPIQLLIQFRNLRMWCLRGNVQELMLLLNRHCFSISAASLFAFARGNGSVSDYEGHKLYDIAKDFAGMGVKLGQYFRLTELNRDFTLCPTYPALFGVPARMTDSQVVAVAEFRSKGRMPLLCWVHSSNSASLWRCAQPKRGIFHAQNSEDENMLLQIAQTNHINQLVWIVDCRPELNARANNLKGGGTESSSIRHATVTFMDIANIHAMRESIDNIRALLLSQNPDLDMMWNARVEETKWLFHIRRVLSTAIQTANAIHNTAQTVVVHCSDGWDRTAQVCALAQLLLDPRYRTLEGFFQLIEKEWIKAGHKFEDRISAGKAENDENSPVFLQFLDCVWQLTRQYPTHFQFNSAALMCIFEHAISGRFGTFVCNCERERYYLNVAGRTPSLWSFMLNHRHIYSNPFYREYDSTRHRGEQGALIPPISLVLRRVVLWDELYCDPNIPSCGNLCPPQYQESNTYQPAATAMEDLAKAYEAAKARIRDLEAQNIKQAMPMSAPMSAPTISYTPVPRHPPPAPAAIPHTSSLNNMGTLMSPLEATWKCRLCTKVNKINDLKCSVCGRLQ</sequence>
<dbReference type="InterPro" id="IPR016130">
    <property type="entry name" value="Tyr_Pase_AS"/>
</dbReference>
<dbReference type="InterPro" id="IPR029021">
    <property type="entry name" value="Prot-tyrosine_phosphatase-like"/>
</dbReference>
<evidence type="ECO:0000256" key="2">
    <source>
        <dbReference type="ARBA" id="ARBA00022771"/>
    </source>
</evidence>
<dbReference type="Proteomes" id="UP000243217">
    <property type="component" value="Unassembled WGS sequence"/>
</dbReference>
<dbReference type="CDD" id="cd14507">
    <property type="entry name" value="PTP-MTM-like"/>
    <property type="match status" value="1"/>
</dbReference>
<feature type="active site" description="Phosphocysteine intermediate" evidence="4">
    <location>
        <position position="415"/>
    </location>
</feature>
<feature type="domain" description="RanBP2-type" evidence="7">
    <location>
        <begin position="683"/>
        <end position="710"/>
    </location>
</feature>
<dbReference type="InterPro" id="IPR001876">
    <property type="entry name" value="Znf_RanBP2"/>
</dbReference>
<keyword evidence="2 6" id="KW-0863">Zinc-finger</keyword>
<dbReference type="InterPro" id="IPR030564">
    <property type="entry name" value="Myotubularin"/>
</dbReference>
<dbReference type="PROSITE" id="PS51339">
    <property type="entry name" value="PPASE_MYOTUBULARIN"/>
    <property type="match status" value="1"/>
</dbReference>
<dbReference type="Pfam" id="PF06602">
    <property type="entry name" value="Myotub-related"/>
    <property type="match status" value="1"/>
</dbReference>
<dbReference type="GO" id="GO:0008270">
    <property type="term" value="F:zinc ion binding"/>
    <property type="evidence" value="ECO:0007669"/>
    <property type="project" value="UniProtKB-KW"/>
</dbReference>
<keyword evidence="3" id="KW-0862">Zinc</keyword>
<organism evidence="9 10">
    <name type="scientific">Thraustotheca clavata</name>
    <dbReference type="NCBI Taxonomy" id="74557"/>
    <lineage>
        <taxon>Eukaryota</taxon>
        <taxon>Sar</taxon>
        <taxon>Stramenopiles</taxon>
        <taxon>Oomycota</taxon>
        <taxon>Saprolegniomycetes</taxon>
        <taxon>Saprolegniales</taxon>
        <taxon>Achlyaceae</taxon>
        <taxon>Thraustotheca</taxon>
    </lineage>
</organism>
<evidence type="ECO:0000259" key="7">
    <source>
        <dbReference type="PROSITE" id="PS50199"/>
    </source>
</evidence>
<dbReference type="OrthoDB" id="271628at2759"/>
<dbReference type="STRING" id="74557.A0A1V9Z9I0"/>
<evidence type="ECO:0000313" key="9">
    <source>
        <dbReference type="EMBL" id="OQR94666.1"/>
    </source>
</evidence>
<dbReference type="PROSITE" id="PS01358">
    <property type="entry name" value="ZF_RANBP2_1"/>
    <property type="match status" value="1"/>
</dbReference>
<evidence type="ECO:0000259" key="8">
    <source>
        <dbReference type="PROSITE" id="PS51339"/>
    </source>
</evidence>
<reference evidence="9 10" key="1">
    <citation type="journal article" date="2014" name="Genome Biol. Evol.">
        <title>The secreted proteins of Achlya hypogyna and Thraustotheca clavata identify the ancestral oomycete secretome and reveal gene acquisitions by horizontal gene transfer.</title>
        <authorList>
            <person name="Misner I."/>
            <person name="Blouin N."/>
            <person name="Leonard G."/>
            <person name="Richards T.A."/>
            <person name="Lane C.E."/>
        </authorList>
    </citation>
    <scope>NUCLEOTIDE SEQUENCE [LARGE SCALE GENOMIC DNA]</scope>
    <source>
        <strain evidence="9 10">ATCC 34112</strain>
    </source>
</reference>
<comment type="caution">
    <text evidence="9">The sequence shown here is derived from an EMBL/GenBank/DDBJ whole genome shotgun (WGS) entry which is preliminary data.</text>
</comment>
<dbReference type="PROSITE" id="PS50199">
    <property type="entry name" value="ZF_RANBP2_2"/>
    <property type="match status" value="1"/>
</dbReference>
<dbReference type="PROSITE" id="PS00383">
    <property type="entry name" value="TYR_PHOSPHATASE_1"/>
    <property type="match status" value="1"/>
</dbReference>
<dbReference type="SUPFAM" id="SSF52799">
    <property type="entry name" value="(Phosphotyrosine protein) phosphatases II"/>
    <property type="match status" value="1"/>
</dbReference>
<evidence type="ECO:0000256" key="6">
    <source>
        <dbReference type="PROSITE-ProRule" id="PRU00322"/>
    </source>
</evidence>
<evidence type="ECO:0000256" key="4">
    <source>
        <dbReference type="PIRSR" id="PIRSR630564-1"/>
    </source>
</evidence>
<dbReference type="PANTHER" id="PTHR10807">
    <property type="entry name" value="MYOTUBULARIN-RELATED"/>
    <property type="match status" value="1"/>
</dbReference>
<feature type="binding site" evidence="5">
    <location>
        <begin position="327"/>
        <end position="330"/>
    </location>
    <ligand>
        <name>substrate</name>
    </ligand>
</feature>
<evidence type="ECO:0000256" key="5">
    <source>
        <dbReference type="PIRSR" id="PIRSR630564-2"/>
    </source>
</evidence>
<evidence type="ECO:0000256" key="3">
    <source>
        <dbReference type="ARBA" id="ARBA00022833"/>
    </source>
</evidence>
<dbReference type="EMBL" id="JNBS01002171">
    <property type="protein sequence ID" value="OQR94666.1"/>
    <property type="molecule type" value="Genomic_DNA"/>
</dbReference>
<accession>A0A1V9Z9I0</accession>
<feature type="binding site" evidence="5">
    <location>
        <begin position="351"/>
        <end position="352"/>
    </location>
    <ligand>
        <name>substrate</name>
    </ligand>
</feature>
<feature type="non-terminal residue" evidence="9">
    <location>
        <position position="710"/>
    </location>
</feature>
<evidence type="ECO:0000313" key="10">
    <source>
        <dbReference type="Proteomes" id="UP000243217"/>
    </source>
</evidence>
<name>A0A1V9Z9I0_9STRA</name>
<proteinExistence type="predicted"/>
<dbReference type="GO" id="GO:0005737">
    <property type="term" value="C:cytoplasm"/>
    <property type="evidence" value="ECO:0007669"/>
    <property type="project" value="TreeGrafter"/>
</dbReference>
<keyword evidence="1" id="KW-0479">Metal-binding</keyword>
<feature type="binding site" evidence="5">
    <location>
        <begin position="415"/>
        <end position="421"/>
    </location>
    <ligand>
        <name>substrate</name>
    </ligand>
</feature>
<keyword evidence="10" id="KW-1185">Reference proteome</keyword>
<gene>
    <name evidence="9" type="ORF">THRCLA_08126</name>
</gene>